<evidence type="ECO:0000313" key="2">
    <source>
        <dbReference type="Proteomes" id="UP000018837"/>
    </source>
</evidence>
<proteinExistence type="predicted"/>
<dbReference type="EMBL" id="AYUF01000294">
    <property type="protein sequence ID" value="ETK02874.1"/>
    <property type="molecule type" value="Genomic_DNA"/>
</dbReference>
<gene>
    <name evidence="1" type="ORF">N425_01925</name>
</gene>
<dbReference type="Proteomes" id="UP000018837">
    <property type="component" value="Unassembled WGS sequence"/>
</dbReference>
<organism evidence="1 2">
    <name type="scientific">Tannerella sp. oral taxon BU063 isolate Cell 2</name>
    <dbReference type="NCBI Taxonomy" id="1411148"/>
    <lineage>
        <taxon>Bacteria</taxon>
        <taxon>Pseudomonadati</taxon>
        <taxon>Bacteroidota</taxon>
        <taxon>Bacteroidia</taxon>
        <taxon>Bacteroidales</taxon>
        <taxon>Tannerellaceae</taxon>
        <taxon>Tannerella</taxon>
    </lineage>
</organism>
<name>W2C6L4_9BACT</name>
<protein>
    <submittedName>
        <fullName evidence="1">Uncharacterized protein</fullName>
    </submittedName>
</protein>
<evidence type="ECO:0000313" key="1">
    <source>
        <dbReference type="EMBL" id="ETK02874.1"/>
    </source>
</evidence>
<accession>W2C6L4</accession>
<comment type="caution">
    <text evidence="1">The sequence shown here is derived from an EMBL/GenBank/DDBJ whole genome shotgun (WGS) entry which is preliminary data.</text>
</comment>
<reference evidence="1 2" key="1">
    <citation type="submission" date="2013-11" db="EMBL/GenBank/DDBJ databases">
        <title>Single cell genomics of uncultured Tannerella BU063 (oral taxon 286).</title>
        <authorList>
            <person name="Beall C.J."/>
            <person name="Campbell A.G."/>
            <person name="Griffen A.L."/>
            <person name="Podar M."/>
            <person name="Leys E.J."/>
        </authorList>
    </citation>
    <scope>NUCLEOTIDE SEQUENCE [LARGE SCALE GENOMIC DNA]</scope>
    <source>
        <strain evidence="1">Cell 2</strain>
    </source>
</reference>
<sequence>MLFEVREALSRTCGAPSLASFEVHQTVQRETRRILGFATRHGAKPAGFWALPLDMKQNPPGFGLCHSTWSETRRVLDFATRHGAKPAGFWALPLDME</sequence>
<dbReference type="AlphaFoldDB" id="W2C6L4"/>